<dbReference type="NCBIfam" id="TIGR00347">
    <property type="entry name" value="bioD"/>
    <property type="match status" value="1"/>
</dbReference>
<dbReference type="RefSeq" id="WP_172189557.1">
    <property type="nucleotide sequence ID" value="NZ_CAWPPK010000281.1"/>
</dbReference>
<dbReference type="EC" id="6.3.3.3" evidence="9"/>
<feature type="binding site" evidence="9">
    <location>
        <begin position="200"/>
        <end position="202"/>
    </location>
    <ligand>
        <name>ATP</name>
        <dbReference type="ChEBI" id="CHEBI:30616"/>
    </ligand>
</feature>
<dbReference type="InterPro" id="IPR004472">
    <property type="entry name" value="DTB_synth_BioD"/>
</dbReference>
<dbReference type="GO" id="GO:0004141">
    <property type="term" value="F:dethiobiotin synthase activity"/>
    <property type="evidence" value="ECO:0007669"/>
    <property type="project" value="UniProtKB-EC"/>
</dbReference>
<feature type="binding site" evidence="9">
    <location>
        <begin position="12"/>
        <end position="17"/>
    </location>
    <ligand>
        <name>ATP</name>
        <dbReference type="ChEBI" id="CHEBI:30616"/>
    </ligand>
</feature>
<dbReference type="Proteomes" id="UP000702425">
    <property type="component" value="Unassembled WGS sequence"/>
</dbReference>
<evidence type="ECO:0000313" key="10">
    <source>
        <dbReference type="EMBL" id="NQE35851.1"/>
    </source>
</evidence>
<comment type="caution">
    <text evidence="10">The sequence shown here is derived from an EMBL/GenBank/DDBJ whole genome shotgun (WGS) entry which is preliminary data.</text>
</comment>
<name>A0ABX2CZW3_9CYAN</name>
<dbReference type="InterPro" id="IPR027417">
    <property type="entry name" value="P-loop_NTPase"/>
</dbReference>
<feature type="binding site" evidence="9">
    <location>
        <position position="47"/>
    </location>
    <ligand>
        <name>ATP</name>
        <dbReference type="ChEBI" id="CHEBI:30616"/>
    </ligand>
</feature>
<dbReference type="Gene3D" id="3.40.50.300">
    <property type="entry name" value="P-loop containing nucleotide triphosphate hydrolases"/>
    <property type="match status" value="1"/>
</dbReference>
<keyword evidence="11" id="KW-1185">Reference proteome</keyword>
<gene>
    <name evidence="10" type="primary">bioD1</name>
    <name evidence="9" type="synonym">bioD</name>
    <name evidence="10" type="ORF">E5S67_03613</name>
</gene>
<comment type="caution">
    <text evidence="9">Lacks conserved residue(s) required for the propagation of feature annotation.</text>
</comment>
<evidence type="ECO:0000256" key="1">
    <source>
        <dbReference type="ARBA" id="ARBA00022490"/>
    </source>
</evidence>
<dbReference type="PIRSF" id="PIRSF006755">
    <property type="entry name" value="DTB_synth"/>
    <property type="match status" value="1"/>
</dbReference>
<keyword evidence="3 9" id="KW-0479">Metal-binding</keyword>
<keyword evidence="7 9" id="KW-0460">Magnesium</keyword>
<dbReference type="EMBL" id="SRRZ01000066">
    <property type="protein sequence ID" value="NQE35851.1"/>
    <property type="molecule type" value="Genomic_DNA"/>
</dbReference>
<dbReference type="PANTHER" id="PTHR43210">
    <property type="entry name" value="DETHIOBIOTIN SYNTHETASE"/>
    <property type="match status" value="1"/>
</dbReference>
<comment type="pathway">
    <text evidence="9">Cofactor biosynthesis; biotin biosynthesis; biotin from 7,8-diaminononanoate: step 1/2.</text>
</comment>
<keyword evidence="4 9" id="KW-0547">Nucleotide-binding</keyword>
<keyword evidence="2 9" id="KW-0436">Ligase</keyword>
<evidence type="ECO:0000256" key="6">
    <source>
        <dbReference type="ARBA" id="ARBA00022840"/>
    </source>
</evidence>
<dbReference type="Pfam" id="PF13500">
    <property type="entry name" value="AAA_26"/>
    <property type="match status" value="1"/>
</dbReference>
<comment type="catalytic activity">
    <reaction evidence="9">
        <text>(7R,8S)-7,8-diammoniononanoate + CO2 + ATP = (4R,5S)-dethiobiotin + ADP + phosphate + 3 H(+)</text>
        <dbReference type="Rhea" id="RHEA:15805"/>
        <dbReference type="ChEBI" id="CHEBI:15378"/>
        <dbReference type="ChEBI" id="CHEBI:16526"/>
        <dbReference type="ChEBI" id="CHEBI:30616"/>
        <dbReference type="ChEBI" id="CHEBI:43474"/>
        <dbReference type="ChEBI" id="CHEBI:149469"/>
        <dbReference type="ChEBI" id="CHEBI:149473"/>
        <dbReference type="ChEBI" id="CHEBI:456216"/>
        <dbReference type="EC" id="6.3.3.3"/>
    </reaction>
</comment>
<comment type="cofactor">
    <cofactor evidence="9">
        <name>Mg(2+)</name>
        <dbReference type="ChEBI" id="CHEBI:18420"/>
    </cofactor>
</comment>
<reference evidence="10 11" key="1">
    <citation type="journal article" date="2020" name="Sci. Rep.">
        <title>A novel cyanobacterial geosmin producer, revising GeoA distribution and dispersion patterns in Bacteria.</title>
        <authorList>
            <person name="Churro C."/>
            <person name="Semedo-Aguiar A.P."/>
            <person name="Silva A.D."/>
            <person name="Pereira-Leal J.B."/>
            <person name="Leite R.B."/>
        </authorList>
    </citation>
    <scope>NUCLEOTIDE SEQUENCE [LARGE SCALE GENOMIC DNA]</scope>
    <source>
        <strain evidence="10 11">IPMA8</strain>
    </source>
</reference>
<evidence type="ECO:0000256" key="3">
    <source>
        <dbReference type="ARBA" id="ARBA00022723"/>
    </source>
</evidence>
<dbReference type="CDD" id="cd03109">
    <property type="entry name" value="DTBS"/>
    <property type="match status" value="1"/>
</dbReference>
<feature type="binding site" evidence="9">
    <location>
        <position position="108"/>
    </location>
    <ligand>
        <name>Mg(2+)</name>
        <dbReference type="ChEBI" id="CHEBI:18420"/>
    </ligand>
</feature>
<evidence type="ECO:0000256" key="2">
    <source>
        <dbReference type="ARBA" id="ARBA00022598"/>
    </source>
</evidence>
<evidence type="ECO:0000256" key="4">
    <source>
        <dbReference type="ARBA" id="ARBA00022741"/>
    </source>
</evidence>
<comment type="similarity">
    <text evidence="9">Belongs to the dethiobiotin synthetase family.</text>
</comment>
<evidence type="ECO:0000256" key="9">
    <source>
        <dbReference type="HAMAP-Rule" id="MF_00336"/>
    </source>
</evidence>
<organism evidence="10 11">
    <name type="scientific">Microcoleus asticus IPMA8</name>
    <dbReference type="NCBI Taxonomy" id="2563858"/>
    <lineage>
        <taxon>Bacteria</taxon>
        <taxon>Bacillati</taxon>
        <taxon>Cyanobacteriota</taxon>
        <taxon>Cyanophyceae</taxon>
        <taxon>Oscillatoriophycideae</taxon>
        <taxon>Oscillatoriales</taxon>
        <taxon>Microcoleaceae</taxon>
        <taxon>Microcoleus</taxon>
        <taxon>Microcoleus asticus</taxon>
    </lineage>
</organism>
<feature type="binding site" evidence="9">
    <location>
        <position position="47"/>
    </location>
    <ligand>
        <name>Mg(2+)</name>
        <dbReference type="ChEBI" id="CHEBI:18420"/>
    </ligand>
</feature>
<feature type="binding site" evidence="9">
    <location>
        <position position="16"/>
    </location>
    <ligand>
        <name>Mg(2+)</name>
        <dbReference type="ChEBI" id="CHEBI:18420"/>
    </ligand>
</feature>
<feature type="binding site" evidence="9">
    <location>
        <begin position="168"/>
        <end position="169"/>
    </location>
    <ligand>
        <name>ATP</name>
        <dbReference type="ChEBI" id="CHEBI:30616"/>
    </ligand>
</feature>
<accession>A0ABX2CZW3</accession>
<feature type="binding site" evidence="9">
    <location>
        <position position="43"/>
    </location>
    <ligand>
        <name>substrate</name>
    </ligand>
</feature>
<keyword evidence="1 9" id="KW-0963">Cytoplasm</keyword>
<evidence type="ECO:0000313" key="11">
    <source>
        <dbReference type="Proteomes" id="UP000702425"/>
    </source>
</evidence>
<keyword evidence="6 9" id="KW-0067">ATP-binding</keyword>
<keyword evidence="5 9" id="KW-0093">Biotin biosynthesis</keyword>
<dbReference type="HAMAP" id="MF_00336">
    <property type="entry name" value="BioD"/>
    <property type="match status" value="1"/>
</dbReference>
<comment type="subunit">
    <text evidence="9">Homodimer.</text>
</comment>
<comment type="catalytic activity">
    <reaction evidence="8">
        <text>(7R,8S)-8-amino-7-(carboxyamino)nonanoate + ATP = (4R,5S)-dethiobiotin + ADP + phosphate + H(+)</text>
        <dbReference type="Rhea" id="RHEA:63684"/>
        <dbReference type="ChEBI" id="CHEBI:15378"/>
        <dbReference type="ChEBI" id="CHEBI:30616"/>
        <dbReference type="ChEBI" id="CHEBI:43474"/>
        <dbReference type="ChEBI" id="CHEBI:149470"/>
        <dbReference type="ChEBI" id="CHEBI:149473"/>
        <dbReference type="ChEBI" id="CHEBI:456216"/>
    </reaction>
</comment>
<sequence>MNSLLIAGTDTDAGKTVLTSALAAYWQMYFPDRSLGIMKLLQTGTGDRELYTRLFALDQSPEELNPLHFDAPLAPPIAAELEGRHIELEKVWTAWQSLSERKDFVLVEALGGLGSPVTWELTVADIARDWRLRGVLVVPVRLGAIGQAVANVALARHTGFKLRGIVLNCVKAYSEQEIADRAPVDLIQSLTQIPVLGILPHLDDPTDLAKLAKAASQLDLERLLPGVNLVPQTSK</sequence>
<comment type="function">
    <text evidence="9">Catalyzes a mechanistically unusual reaction, the ATP-dependent insertion of CO2 between the N7 and N8 nitrogen atoms of 7,8-diaminopelargonic acid (DAPA, also called 7,8-diammoniononanoate) to form a ureido ring.</text>
</comment>
<protein>
    <recommendedName>
        <fullName evidence="9">ATP-dependent dethiobiotin synthetase BioD</fullName>
        <ecNumber evidence="9">6.3.3.3</ecNumber>
    </recommendedName>
    <alternativeName>
        <fullName evidence="9">DTB synthetase</fullName>
        <shortName evidence="9">DTBS</shortName>
    </alternativeName>
    <alternativeName>
        <fullName evidence="9">Dethiobiotin synthase</fullName>
    </alternativeName>
</protein>
<feature type="active site" evidence="9">
    <location>
        <position position="39"/>
    </location>
</feature>
<dbReference type="SUPFAM" id="SSF52540">
    <property type="entry name" value="P-loop containing nucleoside triphosphate hydrolases"/>
    <property type="match status" value="1"/>
</dbReference>
<evidence type="ECO:0000256" key="5">
    <source>
        <dbReference type="ARBA" id="ARBA00022756"/>
    </source>
</evidence>
<evidence type="ECO:0000256" key="7">
    <source>
        <dbReference type="ARBA" id="ARBA00022842"/>
    </source>
</evidence>
<proteinExistence type="inferred from homology"/>
<evidence type="ECO:0000256" key="8">
    <source>
        <dbReference type="ARBA" id="ARBA00047386"/>
    </source>
</evidence>
<feature type="binding site" evidence="9">
    <location>
        <begin position="108"/>
        <end position="111"/>
    </location>
    <ligand>
        <name>ATP</name>
        <dbReference type="ChEBI" id="CHEBI:30616"/>
    </ligand>
</feature>
<comment type="subcellular location">
    <subcellularLocation>
        <location evidence="9">Cytoplasm</location>
    </subcellularLocation>
</comment>
<dbReference type="PANTHER" id="PTHR43210:SF2">
    <property type="entry name" value="ATP-DEPENDENT DETHIOBIOTIN SYNTHETASE BIOD 2"/>
    <property type="match status" value="1"/>
</dbReference>